<protein>
    <submittedName>
        <fullName evidence="2">Uncharacterized protein</fullName>
    </submittedName>
</protein>
<evidence type="ECO:0000256" key="1">
    <source>
        <dbReference type="SAM" id="MobiDB-lite"/>
    </source>
</evidence>
<feature type="region of interest" description="Disordered" evidence="1">
    <location>
        <begin position="62"/>
        <end position="101"/>
    </location>
</feature>
<dbReference type="HOGENOM" id="CLU_2291727_0_0_1"/>
<evidence type="ECO:0000313" key="3">
    <source>
        <dbReference type="Proteomes" id="UP000053599"/>
    </source>
</evidence>
<organism evidence="2 3">
    <name type="scientific">Exophiala sideris</name>
    <dbReference type="NCBI Taxonomy" id="1016849"/>
    <lineage>
        <taxon>Eukaryota</taxon>
        <taxon>Fungi</taxon>
        <taxon>Dikarya</taxon>
        <taxon>Ascomycota</taxon>
        <taxon>Pezizomycotina</taxon>
        <taxon>Eurotiomycetes</taxon>
        <taxon>Chaetothyriomycetidae</taxon>
        <taxon>Chaetothyriales</taxon>
        <taxon>Herpotrichiellaceae</taxon>
        <taxon>Exophiala</taxon>
    </lineage>
</organism>
<proteinExistence type="predicted"/>
<feature type="region of interest" description="Disordered" evidence="1">
    <location>
        <begin position="1"/>
        <end position="22"/>
    </location>
</feature>
<reference evidence="2 3" key="1">
    <citation type="submission" date="2015-01" db="EMBL/GenBank/DDBJ databases">
        <title>The Genome Sequence of Exophiala sideris CBS121828.</title>
        <authorList>
            <consortium name="The Broad Institute Genomics Platform"/>
            <person name="Cuomo C."/>
            <person name="de Hoog S."/>
            <person name="Gorbushina A."/>
            <person name="Stielow B."/>
            <person name="Teixiera M."/>
            <person name="Abouelleil A."/>
            <person name="Chapman S.B."/>
            <person name="Priest M."/>
            <person name="Young S.K."/>
            <person name="Wortman J."/>
            <person name="Nusbaum C."/>
            <person name="Birren B."/>
        </authorList>
    </citation>
    <scope>NUCLEOTIDE SEQUENCE [LARGE SCALE GENOMIC DNA]</scope>
    <source>
        <strain evidence="2 3">CBS 121828</strain>
    </source>
</reference>
<gene>
    <name evidence="2" type="ORF">PV11_01766</name>
</gene>
<accession>A0A0D1YU54</accession>
<feature type="compositionally biased region" description="Acidic residues" evidence="1">
    <location>
        <begin position="71"/>
        <end position="80"/>
    </location>
</feature>
<name>A0A0D1YU54_9EURO</name>
<dbReference type="EMBL" id="KN846951">
    <property type="protein sequence ID" value="KIV86132.1"/>
    <property type="molecule type" value="Genomic_DNA"/>
</dbReference>
<dbReference type="AlphaFoldDB" id="A0A0D1YU54"/>
<dbReference type="Proteomes" id="UP000053599">
    <property type="component" value="Unassembled WGS sequence"/>
</dbReference>
<evidence type="ECO:0000313" key="2">
    <source>
        <dbReference type="EMBL" id="KIV86132.1"/>
    </source>
</evidence>
<sequence length="101" mass="10919">MSQPKRQKLHHESDHAPSITVNGGTVNIFLGNYNPRSCLADLDVSQTQPTVSNLDPVCTGALATGPWQPDGVEEEQEEMPDAGNNRSEHGNIRLENGNNGL</sequence>